<dbReference type="Gene3D" id="3.40.50.1010">
    <property type="entry name" value="5'-nuclease"/>
    <property type="match status" value="1"/>
</dbReference>
<organism evidence="2 3">
    <name type="scientific">Cyanomargarita calcarea GSE-NOS-MK-12-04C</name>
    <dbReference type="NCBI Taxonomy" id="2839659"/>
    <lineage>
        <taxon>Bacteria</taxon>
        <taxon>Bacillati</taxon>
        <taxon>Cyanobacteriota</taxon>
        <taxon>Cyanophyceae</taxon>
        <taxon>Nostocales</taxon>
        <taxon>Cyanomargaritaceae</taxon>
        <taxon>Cyanomargarita</taxon>
    </lineage>
</organism>
<dbReference type="InterPro" id="IPR052919">
    <property type="entry name" value="TA_system_RNase"/>
</dbReference>
<sequence length="133" mass="14828">MSEVIVLDTHIWLWFINANLDQFPSHWLDRIETANQVGVSPVSCYEIALAHSRGRIELPSTAQEWFQGALTTVGIELFPVTEVIASRAVDLSPVHKDPFDRLIIATALVYGAKLASIDGLFSQYSELDDCLIK</sequence>
<name>A0A951QKA4_9CYAN</name>
<evidence type="ECO:0000313" key="3">
    <source>
        <dbReference type="Proteomes" id="UP000729701"/>
    </source>
</evidence>
<dbReference type="InterPro" id="IPR041705">
    <property type="entry name" value="PIN_Sll0205"/>
</dbReference>
<reference evidence="2" key="2">
    <citation type="journal article" date="2022" name="Microbiol. Resour. Announc.">
        <title>Metagenome Sequencing to Explore Phylogenomics of Terrestrial Cyanobacteria.</title>
        <authorList>
            <person name="Ward R.D."/>
            <person name="Stajich J.E."/>
            <person name="Johansen J.R."/>
            <person name="Huntemann M."/>
            <person name="Clum A."/>
            <person name="Foster B."/>
            <person name="Foster B."/>
            <person name="Roux S."/>
            <person name="Palaniappan K."/>
            <person name="Varghese N."/>
            <person name="Mukherjee S."/>
            <person name="Reddy T.B.K."/>
            <person name="Daum C."/>
            <person name="Copeland A."/>
            <person name="Chen I.A."/>
            <person name="Ivanova N.N."/>
            <person name="Kyrpides N.C."/>
            <person name="Shapiro N."/>
            <person name="Eloe-Fadrosh E.A."/>
            <person name="Pietrasiak N."/>
        </authorList>
    </citation>
    <scope>NUCLEOTIDE SEQUENCE</scope>
    <source>
        <strain evidence="2">GSE-NOS-MK-12-04C</strain>
    </source>
</reference>
<reference evidence="2" key="1">
    <citation type="submission" date="2021-05" db="EMBL/GenBank/DDBJ databases">
        <authorList>
            <person name="Pietrasiak N."/>
            <person name="Ward R."/>
            <person name="Stajich J.E."/>
            <person name="Kurbessoian T."/>
        </authorList>
    </citation>
    <scope>NUCLEOTIDE SEQUENCE</scope>
    <source>
        <strain evidence="2">GSE-NOS-MK-12-04C</strain>
    </source>
</reference>
<dbReference type="InterPro" id="IPR002716">
    <property type="entry name" value="PIN_dom"/>
</dbReference>
<accession>A0A951QKA4</accession>
<gene>
    <name evidence="2" type="ORF">KME60_11370</name>
</gene>
<dbReference type="SUPFAM" id="SSF88723">
    <property type="entry name" value="PIN domain-like"/>
    <property type="match status" value="1"/>
</dbReference>
<dbReference type="PANTHER" id="PTHR36173:SF1">
    <property type="entry name" value="RIBONUCLEASE VAPC22"/>
    <property type="match status" value="1"/>
</dbReference>
<proteinExistence type="predicted"/>
<dbReference type="EMBL" id="JAHHGZ010000010">
    <property type="protein sequence ID" value="MBW4667999.1"/>
    <property type="molecule type" value="Genomic_DNA"/>
</dbReference>
<comment type="caution">
    <text evidence="2">The sequence shown here is derived from an EMBL/GenBank/DDBJ whole genome shotgun (WGS) entry which is preliminary data.</text>
</comment>
<dbReference type="Proteomes" id="UP000729701">
    <property type="component" value="Unassembled WGS sequence"/>
</dbReference>
<dbReference type="AlphaFoldDB" id="A0A951QKA4"/>
<dbReference type="PANTHER" id="PTHR36173">
    <property type="entry name" value="RIBONUCLEASE VAPC16-RELATED"/>
    <property type="match status" value="1"/>
</dbReference>
<dbReference type="InterPro" id="IPR029060">
    <property type="entry name" value="PIN-like_dom_sf"/>
</dbReference>
<dbReference type="Pfam" id="PF01850">
    <property type="entry name" value="PIN"/>
    <property type="match status" value="1"/>
</dbReference>
<evidence type="ECO:0000259" key="1">
    <source>
        <dbReference type="Pfam" id="PF01850"/>
    </source>
</evidence>
<dbReference type="CDD" id="cd09872">
    <property type="entry name" value="PIN_Sll0205-like"/>
    <property type="match status" value="1"/>
</dbReference>
<feature type="domain" description="PIN" evidence="1">
    <location>
        <begin position="5"/>
        <end position="125"/>
    </location>
</feature>
<evidence type="ECO:0000313" key="2">
    <source>
        <dbReference type="EMBL" id="MBW4667999.1"/>
    </source>
</evidence>
<protein>
    <submittedName>
        <fullName evidence="2">Type II toxin-antitoxin system VapC family toxin</fullName>
    </submittedName>
</protein>